<evidence type="ECO:0000256" key="4">
    <source>
        <dbReference type="ARBA" id="ARBA00022691"/>
    </source>
</evidence>
<dbReference type="EMBL" id="CM001436">
    <property type="protein sequence ID" value="EHQ34729.1"/>
    <property type="molecule type" value="Genomic_DNA"/>
</dbReference>
<dbReference type="AlphaFoldDB" id="H1Z2Z0"/>
<dbReference type="PANTHER" id="PTHR42933:SF3">
    <property type="entry name" value="TYPE I RESTRICTION ENZYME MJAVIII METHYLASE SUBUNIT"/>
    <property type="match status" value="1"/>
</dbReference>
<proteinExistence type="predicted"/>
<dbReference type="Pfam" id="PF12161">
    <property type="entry name" value="HsdM_N"/>
    <property type="match status" value="1"/>
</dbReference>
<keyword evidence="2 10" id="KW-0489">Methyltransferase</keyword>
<dbReference type="STRING" id="937775.Metlim_0596"/>
<dbReference type="InterPro" id="IPR003356">
    <property type="entry name" value="DNA_methylase_A-5"/>
</dbReference>
<feature type="domain" description="DNA methylase adenine-specific" evidence="8">
    <location>
        <begin position="159"/>
        <end position="453"/>
    </location>
</feature>
<dbReference type="EC" id="2.1.1.72" evidence="1"/>
<keyword evidence="3" id="KW-0808">Transferase</keyword>
<dbReference type="REBASE" id="95926">
    <property type="entry name" value="M.Mli2279ORF596P"/>
</dbReference>
<dbReference type="GO" id="GO:0032259">
    <property type="term" value="P:methylation"/>
    <property type="evidence" value="ECO:0007669"/>
    <property type="project" value="UniProtKB-KW"/>
</dbReference>
<dbReference type="GO" id="GO:0009307">
    <property type="term" value="P:DNA restriction-modification system"/>
    <property type="evidence" value="ECO:0007669"/>
    <property type="project" value="UniProtKB-KW"/>
</dbReference>
<evidence type="ECO:0000259" key="8">
    <source>
        <dbReference type="Pfam" id="PF02384"/>
    </source>
</evidence>
<dbReference type="Gene3D" id="3.40.50.150">
    <property type="entry name" value="Vaccinia Virus protein VP39"/>
    <property type="match status" value="1"/>
</dbReference>
<keyword evidence="4" id="KW-0949">S-adenosyl-L-methionine</keyword>
<keyword evidence="11" id="KW-1185">Reference proteome</keyword>
<dbReference type="InterPro" id="IPR022749">
    <property type="entry name" value="D12N6_MeTrfase_N"/>
</dbReference>
<evidence type="ECO:0000256" key="1">
    <source>
        <dbReference type="ARBA" id="ARBA00011900"/>
    </source>
</evidence>
<feature type="domain" description="N6 adenine-specific DNA methyltransferase N-terminal" evidence="9">
    <location>
        <begin position="13"/>
        <end position="140"/>
    </location>
</feature>
<dbReference type="CDD" id="cd02440">
    <property type="entry name" value="AdoMet_MTases"/>
    <property type="match status" value="1"/>
</dbReference>
<dbReference type="SUPFAM" id="SSF53335">
    <property type="entry name" value="S-adenosyl-L-methionine-dependent methyltransferases"/>
    <property type="match status" value="1"/>
</dbReference>
<evidence type="ECO:0000256" key="6">
    <source>
        <dbReference type="ARBA" id="ARBA00047942"/>
    </source>
</evidence>
<evidence type="ECO:0000256" key="3">
    <source>
        <dbReference type="ARBA" id="ARBA00022679"/>
    </source>
</evidence>
<dbReference type="InterPro" id="IPR051537">
    <property type="entry name" value="DNA_Adenine_Mtase"/>
</dbReference>
<dbReference type="PRINTS" id="PR00507">
    <property type="entry name" value="N12N6MTFRASE"/>
</dbReference>
<feature type="compositionally biased region" description="Basic and acidic residues" evidence="7">
    <location>
        <begin position="488"/>
        <end position="498"/>
    </location>
</feature>
<comment type="catalytic activity">
    <reaction evidence="6">
        <text>a 2'-deoxyadenosine in DNA + S-adenosyl-L-methionine = an N(6)-methyl-2'-deoxyadenosine in DNA + S-adenosyl-L-homocysteine + H(+)</text>
        <dbReference type="Rhea" id="RHEA:15197"/>
        <dbReference type="Rhea" id="RHEA-COMP:12418"/>
        <dbReference type="Rhea" id="RHEA-COMP:12419"/>
        <dbReference type="ChEBI" id="CHEBI:15378"/>
        <dbReference type="ChEBI" id="CHEBI:57856"/>
        <dbReference type="ChEBI" id="CHEBI:59789"/>
        <dbReference type="ChEBI" id="CHEBI:90615"/>
        <dbReference type="ChEBI" id="CHEBI:90616"/>
        <dbReference type="EC" id="2.1.1.72"/>
    </reaction>
</comment>
<dbReference type="GO" id="GO:0003677">
    <property type="term" value="F:DNA binding"/>
    <property type="evidence" value="ECO:0007669"/>
    <property type="project" value="InterPro"/>
</dbReference>
<dbReference type="Proteomes" id="UP000005741">
    <property type="component" value="Chromosome"/>
</dbReference>
<evidence type="ECO:0000256" key="5">
    <source>
        <dbReference type="ARBA" id="ARBA00022747"/>
    </source>
</evidence>
<organism evidence="10 11">
    <name type="scientific">Methanoplanus limicola DSM 2279</name>
    <dbReference type="NCBI Taxonomy" id="937775"/>
    <lineage>
        <taxon>Archaea</taxon>
        <taxon>Methanobacteriati</taxon>
        <taxon>Methanobacteriota</taxon>
        <taxon>Stenosarchaea group</taxon>
        <taxon>Methanomicrobia</taxon>
        <taxon>Methanomicrobiales</taxon>
        <taxon>Methanomicrobiaceae</taxon>
        <taxon>Methanoplanus</taxon>
    </lineage>
</organism>
<name>H1Z2Z0_9EURY</name>
<dbReference type="PANTHER" id="PTHR42933">
    <property type="entry name" value="SLR6095 PROTEIN"/>
    <property type="match status" value="1"/>
</dbReference>
<dbReference type="Gene3D" id="1.20.1260.30">
    <property type="match status" value="1"/>
</dbReference>
<protein>
    <recommendedName>
        <fullName evidence="1">site-specific DNA-methyltransferase (adenine-specific)</fullName>
        <ecNumber evidence="1">2.1.1.72</ecNumber>
    </recommendedName>
</protein>
<evidence type="ECO:0000313" key="10">
    <source>
        <dbReference type="EMBL" id="EHQ34729.1"/>
    </source>
</evidence>
<dbReference type="InterPro" id="IPR038333">
    <property type="entry name" value="T1MK-like_N_sf"/>
</dbReference>
<evidence type="ECO:0000256" key="7">
    <source>
        <dbReference type="SAM" id="MobiDB-lite"/>
    </source>
</evidence>
<dbReference type="InterPro" id="IPR029063">
    <property type="entry name" value="SAM-dependent_MTases_sf"/>
</dbReference>
<keyword evidence="5" id="KW-0680">Restriction system</keyword>
<evidence type="ECO:0000256" key="2">
    <source>
        <dbReference type="ARBA" id="ARBA00022603"/>
    </source>
</evidence>
<dbReference type="GO" id="GO:0009007">
    <property type="term" value="F:site-specific DNA-methyltransferase (adenine-specific) activity"/>
    <property type="evidence" value="ECO:0007669"/>
    <property type="project" value="UniProtKB-EC"/>
</dbReference>
<dbReference type="PROSITE" id="PS00092">
    <property type="entry name" value="N6_MTASE"/>
    <property type="match status" value="1"/>
</dbReference>
<dbReference type="Pfam" id="PF02384">
    <property type="entry name" value="N6_Mtase"/>
    <property type="match status" value="1"/>
</dbReference>
<dbReference type="OrthoDB" id="45790at2157"/>
<dbReference type="HOGENOM" id="CLU_012122_0_0_2"/>
<dbReference type="GO" id="GO:0008170">
    <property type="term" value="F:N-methyltransferase activity"/>
    <property type="evidence" value="ECO:0007669"/>
    <property type="project" value="InterPro"/>
</dbReference>
<reference evidence="10 11" key="1">
    <citation type="submission" date="2011-10" db="EMBL/GenBank/DDBJ databases">
        <title>The Improved High-Quality Draft genome of Methanoplanus limicola DSM 2279.</title>
        <authorList>
            <consortium name="US DOE Joint Genome Institute (JGI-PGF)"/>
            <person name="Lucas S."/>
            <person name="Copeland A."/>
            <person name="Lapidus A."/>
            <person name="Glavina del Rio T."/>
            <person name="Dalin E."/>
            <person name="Tice H."/>
            <person name="Bruce D."/>
            <person name="Goodwin L."/>
            <person name="Pitluck S."/>
            <person name="Peters L."/>
            <person name="Mikhailova N."/>
            <person name="Lu M."/>
            <person name="Kyrpides N."/>
            <person name="Mavromatis K."/>
            <person name="Ivanova N."/>
            <person name="Markowitz V."/>
            <person name="Cheng J.-F."/>
            <person name="Hugenholtz P."/>
            <person name="Woyke T."/>
            <person name="Wu D."/>
            <person name="Wirth R."/>
            <person name="Brambilla E.-M."/>
            <person name="Klenk H.-P."/>
            <person name="Eisen J.A."/>
        </authorList>
    </citation>
    <scope>NUCLEOTIDE SEQUENCE [LARGE SCALE GENOMIC DNA]</scope>
    <source>
        <strain evidence="10 11">DSM 2279</strain>
    </source>
</reference>
<evidence type="ECO:0000313" key="11">
    <source>
        <dbReference type="Proteomes" id="UP000005741"/>
    </source>
</evidence>
<dbReference type="PATRIC" id="fig|937775.9.peg.699"/>
<dbReference type="InParanoid" id="H1Z2Z0"/>
<evidence type="ECO:0000259" key="9">
    <source>
        <dbReference type="Pfam" id="PF12161"/>
    </source>
</evidence>
<accession>H1Z2Z0</accession>
<feature type="region of interest" description="Disordered" evidence="7">
    <location>
        <begin position="479"/>
        <end position="500"/>
    </location>
</feature>
<sequence>MRNLSSNISDKANLIWSIADKLTGAYKPHEYGEVILPLTVIRRFDCVLADTKDAVLAEDEKMKTVAMKDEFLKRKSGYSFYNTSRFTFQRLLDDPDNIEANFKNYLNGFSPNVQEIIEKFKFDGHITTMAKKGILYNVLKEYTTPKGNLHPSKISNLEMGYIFEEIIRRFSESHNEDAGQHYTPREVIELMVNILFIDDSDVLSGNNIKKTLYDPACGTGGMLSVASEYLHRMNSGAELIGFGQELNDHTFAICKADILIKGGGAEQIKNGNTLSDDQCADMQFDYILSNPPFGREWKNEKSAIEKEAKQGFAGRFGPGTPAIGDSQMLFLLTAISKMKDSGSRVAIIHNGSPLFTGDAGSGPSEIRRYILEHDLLDAIIALPNDIFYNTGIATYIWVLSNKKPEKRRGKVQLINANHMFVKRRKSLGNKRNDISPQAIAEITRIYGEFKENDISKIFSNEDFGYHKITVERPLLDENNKPVLSKGKPKPDSSKRDTENIPLSEDINKYFGREVLPFAPDAWIDEKKTKVGYEISFTRYFYKYTPPRPSKEIMDEILTLEQELEGSLTEIFRK</sequence>
<gene>
    <name evidence="10" type="ORF">Metlim_0596</name>
</gene>
<dbReference type="InterPro" id="IPR002052">
    <property type="entry name" value="DNA_methylase_N6_adenine_CS"/>
</dbReference>
<dbReference type="RefSeq" id="WP_004076432.1">
    <property type="nucleotide sequence ID" value="NZ_CM001436.1"/>
</dbReference>